<feature type="compositionally biased region" description="Basic and acidic residues" evidence="1">
    <location>
        <begin position="25"/>
        <end position="71"/>
    </location>
</feature>
<reference evidence="2" key="1">
    <citation type="journal article" date="2020" name="G3 (Bethesda)">
        <title>High-Quality Assemblies for Three Invasive Social Wasps from the &lt;i&gt;Vespula&lt;/i&gt; Genus.</title>
        <authorList>
            <person name="Harrop T.W.R."/>
            <person name="Guhlin J."/>
            <person name="McLaughlin G.M."/>
            <person name="Permina E."/>
            <person name="Stockwell P."/>
            <person name="Gilligan J."/>
            <person name="Le Lec M.F."/>
            <person name="Gruber M.A.M."/>
            <person name="Quinn O."/>
            <person name="Lovegrove M."/>
            <person name="Duncan E.J."/>
            <person name="Remnant E.J."/>
            <person name="Van Eeckhoven J."/>
            <person name="Graham B."/>
            <person name="Knapp R.A."/>
            <person name="Langford K.W."/>
            <person name="Kronenberg Z."/>
            <person name="Press M.O."/>
            <person name="Eacker S.M."/>
            <person name="Wilson-Rankin E.E."/>
            <person name="Purcell J."/>
            <person name="Lester P.J."/>
            <person name="Dearden P.K."/>
        </authorList>
    </citation>
    <scope>NUCLEOTIDE SEQUENCE</scope>
    <source>
        <strain evidence="2">Volc-1</strain>
    </source>
</reference>
<sequence length="126" mass="14460">MSSYQLTSDNEAFNNGRMRGGMQSDYDRELTIDNLIKDENSKRGGRGEGKKEQMKERKKEKEKEEEESKSTFDLKVGLLDVNTRTSRKFQVYGETRIEIYGLKVLSSVPELENLRGTRSSNSLAIE</sequence>
<evidence type="ECO:0000256" key="1">
    <source>
        <dbReference type="SAM" id="MobiDB-lite"/>
    </source>
</evidence>
<accession>A0A834UGA8</accession>
<feature type="region of interest" description="Disordered" evidence="1">
    <location>
        <begin position="1"/>
        <end position="71"/>
    </location>
</feature>
<evidence type="ECO:0000313" key="3">
    <source>
        <dbReference type="Proteomes" id="UP000600918"/>
    </source>
</evidence>
<dbReference type="Proteomes" id="UP000600918">
    <property type="component" value="Unassembled WGS sequence"/>
</dbReference>
<protein>
    <submittedName>
        <fullName evidence="2">Uncharacterized protein</fullName>
    </submittedName>
</protein>
<proteinExistence type="predicted"/>
<dbReference type="AlphaFoldDB" id="A0A834UGA8"/>
<dbReference type="EMBL" id="JACSDY010000001">
    <property type="protein sequence ID" value="KAF7437927.1"/>
    <property type="molecule type" value="Genomic_DNA"/>
</dbReference>
<name>A0A834UGA8_VESPE</name>
<comment type="caution">
    <text evidence="2">The sequence shown here is derived from an EMBL/GenBank/DDBJ whole genome shotgun (WGS) entry which is preliminary data.</text>
</comment>
<keyword evidence="3" id="KW-1185">Reference proteome</keyword>
<gene>
    <name evidence="2" type="ORF">H0235_000318</name>
</gene>
<feature type="compositionally biased region" description="Polar residues" evidence="1">
    <location>
        <begin position="1"/>
        <end position="13"/>
    </location>
</feature>
<organism evidence="2 3">
    <name type="scientific">Vespula pensylvanica</name>
    <name type="common">Western yellow jacket</name>
    <name type="synonym">Wasp</name>
    <dbReference type="NCBI Taxonomy" id="30213"/>
    <lineage>
        <taxon>Eukaryota</taxon>
        <taxon>Metazoa</taxon>
        <taxon>Ecdysozoa</taxon>
        <taxon>Arthropoda</taxon>
        <taxon>Hexapoda</taxon>
        <taxon>Insecta</taxon>
        <taxon>Pterygota</taxon>
        <taxon>Neoptera</taxon>
        <taxon>Endopterygota</taxon>
        <taxon>Hymenoptera</taxon>
        <taxon>Apocrita</taxon>
        <taxon>Aculeata</taxon>
        <taxon>Vespoidea</taxon>
        <taxon>Vespidae</taxon>
        <taxon>Vespinae</taxon>
        <taxon>Vespula</taxon>
    </lineage>
</organism>
<evidence type="ECO:0000313" key="2">
    <source>
        <dbReference type="EMBL" id="KAF7437927.1"/>
    </source>
</evidence>